<dbReference type="AlphaFoldDB" id="V4U842"/>
<name>V4U842_CITCL</name>
<organism evidence="2 3">
    <name type="scientific">Citrus clementina</name>
    <name type="common">Clementine</name>
    <name type="synonym">Citrus deliciosa x Citrus sinensis</name>
    <dbReference type="NCBI Taxonomy" id="85681"/>
    <lineage>
        <taxon>Eukaryota</taxon>
        <taxon>Viridiplantae</taxon>
        <taxon>Streptophyta</taxon>
        <taxon>Embryophyta</taxon>
        <taxon>Tracheophyta</taxon>
        <taxon>Spermatophyta</taxon>
        <taxon>Magnoliopsida</taxon>
        <taxon>eudicotyledons</taxon>
        <taxon>Gunneridae</taxon>
        <taxon>Pentapetalae</taxon>
        <taxon>rosids</taxon>
        <taxon>malvids</taxon>
        <taxon>Sapindales</taxon>
        <taxon>Rutaceae</taxon>
        <taxon>Aurantioideae</taxon>
        <taxon>Citrus</taxon>
    </lineage>
</organism>
<dbReference type="STRING" id="85681.V4U842"/>
<dbReference type="EMBL" id="KI536312">
    <property type="protein sequence ID" value="ESR60275.1"/>
    <property type="molecule type" value="Genomic_DNA"/>
</dbReference>
<keyword evidence="1" id="KW-1133">Transmembrane helix</keyword>
<evidence type="ECO:0000256" key="1">
    <source>
        <dbReference type="SAM" id="Phobius"/>
    </source>
</evidence>
<keyword evidence="1" id="KW-0472">Membrane</keyword>
<dbReference type="Proteomes" id="UP000030687">
    <property type="component" value="Unassembled WGS sequence"/>
</dbReference>
<keyword evidence="3" id="KW-1185">Reference proteome</keyword>
<dbReference type="KEGG" id="cic:CICLE_v10017972mg"/>
<feature type="transmembrane region" description="Helical" evidence="1">
    <location>
        <begin position="40"/>
        <end position="65"/>
    </location>
</feature>
<dbReference type="InterPro" id="IPR055298">
    <property type="entry name" value="AtLOH3-like"/>
</dbReference>
<evidence type="ECO:0000313" key="3">
    <source>
        <dbReference type="Proteomes" id="UP000030687"/>
    </source>
</evidence>
<dbReference type="eggNOG" id="ENOG502QSU3">
    <property type="taxonomic scope" value="Eukaryota"/>
</dbReference>
<feature type="non-terminal residue" evidence="2">
    <location>
        <position position="1"/>
    </location>
</feature>
<gene>
    <name evidence="2" type="ORF">CICLE_v10017972mg</name>
</gene>
<dbReference type="PANTHER" id="PTHR11697:SF230">
    <property type="entry name" value="ZINC FINGER, MYM DOMAIN CONTAINING 1"/>
    <property type="match status" value="1"/>
</dbReference>
<dbReference type="InParanoid" id="V4U842"/>
<protein>
    <recommendedName>
        <fullName evidence="4">HAT C-terminal dimerisation domain-containing protein</fullName>
    </recommendedName>
</protein>
<dbReference type="Gramene" id="ESR60275">
    <property type="protein sequence ID" value="ESR60275"/>
    <property type="gene ID" value="CICLE_v10017972mg"/>
</dbReference>
<dbReference type="PANTHER" id="PTHR11697">
    <property type="entry name" value="GENERAL TRANSCRIPTION FACTOR 2-RELATED ZINC FINGER PROTEIN"/>
    <property type="match status" value="1"/>
</dbReference>
<proteinExistence type="predicted"/>
<accession>V4U842</accession>
<evidence type="ECO:0008006" key="4">
    <source>
        <dbReference type="Google" id="ProtNLM"/>
    </source>
</evidence>
<sequence length="123" mass="14719">RLQHKAQKITNLHRFCVELFYVILNMQLQELSNLFNEMNIELLLCVAFYLLVTLILILLVATATVKRAFTAMNFVKNHLRNWMGDQWLNDRLVVYIQKDIFCSLNNEVILQRFQYMKPRRGQL</sequence>
<reference evidence="2 3" key="1">
    <citation type="submission" date="2013-10" db="EMBL/GenBank/DDBJ databases">
        <authorList>
            <consortium name="International Citrus Genome Consortium"/>
            <person name="Jenkins J."/>
            <person name="Schmutz J."/>
            <person name="Prochnik S."/>
            <person name="Rokhsar D."/>
            <person name="Gmitter F."/>
            <person name="Ollitrault P."/>
            <person name="Machado M."/>
            <person name="Talon M."/>
            <person name="Wincker P."/>
            <person name="Jaillon O."/>
            <person name="Morgante M."/>
        </authorList>
    </citation>
    <scope>NUCLEOTIDE SEQUENCE</scope>
    <source>
        <strain evidence="3">cv. Clemenules</strain>
    </source>
</reference>
<evidence type="ECO:0000313" key="2">
    <source>
        <dbReference type="EMBL" id="ESR60275.1"/>
    </source>
</evidence>
<keyword evidence="1" id="KW-0812">Transmembrane</keyword>